<evidence type="ECO:0000313" key="13">
    <source>
        <dbReference type="Proteomes" id="UP000230002"/>
    </source>
</evidence>
<gene>
    <name evidence="11" type="primary">ALG14</name>
    <name evidence="12" type="ORF">GSI_01761</name>
</gene>
<evidence type="ECO:0000256" key="11">
    <source>
        <dbReference type="RuleBase" id="RU362127"/>
    </source>
</evidence>
<comment type="function">
    <text evidence="11">Involved in protein N-glycosylation. Essential for the second step of the dolichol-linked oligosaccharide pathway. Anchors the catalytic subunit ALG13 to the ER.</text>
</comment>
<dbReference type="PANTHER" id="PTHR12154:SF4">
    <property type="entry name" value="UDP-N-ACETYLGLUCOSAMINE TRANSFERASE SUBUNIT ALG14 HOMOLOG"/>
    <property type="match status" value="1"/>
</dbReference>
<keyword evidence="8 11" id="KW-1133">Transmembrane helix</keyword>
<feature type="transmembrane region" description="Helical" evidence="11">
    <location>
        <begin position="6"/>
        <end position="28"/>
    </location>
</feature>
<dbReference type="Proteomes" id="UP000230002">
    <property type="component" value="Unassembled WGS sequence"/>
</dbReference>
<evidence type="ECO:0000256" key="9">
    <source>
        <dbReference type="ARBA" id="ARBA00023136"/>
    </source>
</evidence>
<evidence type="ECO:0000256" key="1">
    <source>
        <dbReference type="ARBA" id="ARBA00004389"/>
    </source>
</evidence>
<protein>
    <recommendedName>
        <fullName evidence="5 11">UDP-N-acetylglucosamine transferase subunit ALG14</fullName>
    </recommendedName>
    <alternativeName>
        <fullName evidence="10 11">Asparagine-linked glycosylation protein 14</fullName>
    </alternativeName>
</protein>
<keyword evidence="9 11" id="KW-0472">Membrane</keyword>
<evidence type="ECO:0000256" key="2">
    <source>
        <dbReference type="ARBA" id="ARBA00004590"/>
    </source>
</evidence>
<dbReference type="GO" id="GO:0043541">
    <property type="term" value="C:UDP-N-acetylglucosamine transferase complex"/>
    <property type="evidence" value="ECO:0007669"/>
    <property type="project" value="TreeGrafter"/>
</dbReference>
<dbReference type="GO" id="GO:0031965">
    <property type="term" value="C:nuclear membrane"/>
    <property type="evidence" value="ECO:0007669"/>
    <property type="project" value="UniProtKB-SubCell"/>
</dbReference>
<evidence type="ECO:0000256" key="3">
    <source>
        <dbReference type="ARBA" id="ARBA00009731"/>
    </source>
</evidence>
<dbReference type="STRING" id="1077348.A0A2G8SQQ3"/>
<comment type="subunit">
    <text evidence="4 11">Heterodimer with ALG13 to form a functional enzyme.</text>
</comment>
<organism evidence="12 13">
    <name type="scientific">Ganoderma sinense ZZ0214-1</name>
    <dbReference type="NCBI Taxonomy" id="1077348"/>
    <lineage>
        <taxon>Eukaryota</taxon>
        <taxon>Fungi</taxon>
        <taxon>Dikarya</taxon>
        <taxon>Basidiomycota</taxon>
        <taxon>Agaricomycotina</taxon>
        <taxon>Agaricomycetes</taxon>
        <taxon>Polyporales</taxon>
        <taxon>Polyporaceae</taxon>
        <taxon>Ganoderma</taxon>
    </lineage>
</organism>
<accession>A0A2G8SQQ3</accession>
<dbReference type="PANTHER" id="PTHR12154">
    <property type="entry name" value="GLYCOSYL TRANSFERASE-RELATED"/>
    <property type="match status" value="1"/>
</dbReference>
<reference evidence="12 13" key="1">
    <citation type="journal article" date="2015" name="Sci. Rep.">
        <title>Chromosome-level genome map provides insights into diverse defense mechanisms in the medicinal fungus Ganoderma sinense.</title>
        <authorList>
            <person name="Zhu Y."/>
            <person name="Xu J."/>
            <person name="Sun C."/>
            <person name="Zhou S."/>
            <person name="Xu H."/>
            <person name="Nelson D.R."/>
            <person name="Qian J."/>
            <person name="Song J."/>
            <person name="Luo H."/>
            <person name="Xiang L."/>
            <person name="Li Y."/>
            <person name="Xu Z."/>
            <person name="Ji A."/>
            <person name="Wang L."/>
            <person name="Lu S."/>
            <person name="Hayward A."/>
            <person name="Sun W."/>
            <person name="Li X."/>
            <person name="Schwartz D.C."/>
            <person name="Wang Y."/>
            <person name="Chen S."/>
        </authorList>
    </citation>
    <scope>NUCLEOTIDE SEQUENCE [LARGE SCALE GENOMIC DNA]</scope>
    <source>
        <strain evidence="12 13">ZZ0214-1</strain>
    </source>
</reference>
<dbReference type="InterPro" id="IPR013969">
    <property type="entry name" value="Oligosacch_biosynth_Alg14"/>
</dbReference>
<evidence type="ECO:0000256" key="8">
    <source>
        <dbReference type="ARBA" id="ARBA00022989"/>
    </source>
</evidence>
<dbReference type="Pfam" id="PF08660">
    <property type="entry name" value="Alg14"/>
    <property type="match status" value="1"/>
</dbReference>
<comment type="subcellular location">
    <subcellularLocation>
        <location evidence="1 11">Endoplasmic reticulum membrane</location>
        <topology evidence="1 11">Single-pass membrane protein</topology>
    </subcellularLocation>
    <subcellularLocation>
        <location evidence="2">Nucleus membrane</location>
        <topology evidence="2">Single-pass membrane protein</topology>
    </subcellularLocation>
</comment>
<comment type="similarity">
    <text evidence="3 11">Belongs to the ALG14 family.</text>
</comment>
<sequence length="119" mass="12702">MDVLGFPILIIVLITAFTFVRLYFVLTATSDAKPSGRRGDSGKCSLAVFLGSGGHTSEALSLLSALDFNRYAPRIYIISEGDTLSMQKAVVLEATKAADAPQTMSPVRTYSSSPICANH</sequence>
<keyword evidence="7 11" id="KW-0256">Endoplasmic reticulum</keyword>
<comment type="caution">
    <text evidence="12">The sequence shown here is derived from an EMBL/GenBank/DDBJ whole genome shotgun (WGS) entry which is preliminary data.</text>
</comment>
<proteinExistence type="inferred from homology"/>
<dbReference type="GO" id="GO:0004577">
    <property type="term" value="F:N-acetylglucosaminyldiphosphodolichol N-acetylglucosaminyltransferase activity"/>
    <property type="evidence" value="ECO:0007669"/>
    <property type="project" value="TreeGrafter"/>
</dbReference>
<evidence type="ECO:0000313" key="12">
    <source>
        <dbReference type="EMBL" id="PIL36101.1"/>
    </source>
</evidence>
<dbReference type="GO" id="GO:0006488">
    <property type="term" value="P:dolichol-linked oligosaccharide biosynthetic process"/>
    <property type="evidence" value="ECO:0007669"/>
    <property type="project" value="InterPro"/>
</dbReference>
<keyword evidence="6 11" id="KW-0812">Transmembrane</keyword>
<evidence type="ECO:0000256" key="7">
    <source>
        <dbReference type="ARBA" id="ARBA00022824"/>
    </source>
</evidence>
<evidence type="ECO:0000256" key="10">
    <source>
        <dbReference type="ARBA" id="ARBA00032062"/>
    </source>
</evidence>
<dbReference type="OrthoDB" id="17098at2759"/>
<name>A0A2G8SQQ3_9APHY</name>
<evidence type="ECO:0000256" key="5">
    <source>
        <dbReference type="ARBA" id="ARBA00017467"/>
    </source>
</evidence>
<keyword evidence="13" id="KW-1185">Reference proteome</keyword>
<dbReference type="EMBL" id="AYKW01000002">
    <property type="protein sequence ID" value="PIL36101.1"/>
    <property type="molecule type" value="Genomic_DNA"/>
</dbReference>
<evidence type="ECO:0000256" key="4">
    <source>
        <dbReference type="ARBA" id="ARBA00011335"/>
    </source>
</evidence>
<evidence type="ECO:0000256" key="6">
    <source>
        <dbReference type="ARBA" id="ARBA00022692"/>
    </source>
</evidence>
<dbReference type="AlphaFoldDB" id="A0A2G8SQQ3"/>